<dbReference type="OrthoDB" id="179491at2"/>
<sequence length="713" mass="81210">MDSLKIISWYEVFPDGDGRKIYAETVLGGKEIHAENVIEVSGREIAVEDAFLQEEGCVKIVRRIRKKESAGTGREKSGIAFGMDILLDEGRQLRYGIPSCRYSSGLKGKHTYMEERLTAPMVMAYVEGTQTAVSLARTRTPECSQEEERKRGDSCFLHRTLAGSLGYEWRDGRENFLCARWPYEEMDSSVALDSKGTPVQAFYPVDEEAWEAELHYEIKCTCDRTFTDSLYERYQELAGEFENEGHQIVSLPFTLQEEIICRETSLMKSYREFGEDGAGFFFHFDPRKGYGSEPSGFGTSFNTIPHSTYVHILEYGFTGRQNHAALILARDKGGEWVERGRKVVDFFLNHCILENGWVYSLYDLSKEEPFFSFGDPEAPKLHYMDYREAKGNYLRTMTEPMNDVLECYKWYHDQGSEQKPWLEAVIQFADLLVSLQNGDGSWYRAYEPDETPVFMLEDPGMAERERERGRKAASAIPIVFLCNLAEYLRSKGEDADAGSIVFRWQGYQRAAVRAGEYVLSSGCREELFQGGTLDNPNVVDKEAAQYAMAGCWHLFEQTGEKRFLDGAVTAARQFVTWNYIWNAPVKKETLLCEKKFRTKGMGAINSIWCGGVVDIYSLFHIRELYLTGRRAGDTFLMKMADWISTAAHQIMSWPGDKMGFTDIGMQPEGFGICPQGMDEGMIQKGDIWGTLGWIYSAGIDGVDRYVKELRKAD</sequence>
<name>A0A2Y9BKL1_9FIRM</name>
<keyword evidence="2" id="KW-1185">Reference proteome</keyword>
<dbReference type="AlphaFoldDB" id="A0A2Y9BKL1"/>
<dbReference type="EMBL" id="QGDL01000022">
    <property type="protein sequence ID" value="PWJ20645.1"/>
    <property type="molecule type" value="Genomic_DNA"/>
</dbReference>
<accession>A0A2Y9BKL1</accession>
<reference evidence="1 2" key="1">
    <citation type="submission" date="2018-05" db="EMBL/GenBank/DDBJ databases">
        <title>The Hungate 1000. A catalogue of reference genomes from the rumen microbiome.</title>
        <authorList>
            <person name="Kelly W."/>
        </authorList>
    </citation>
    <scope>NUCLEOTIDE SEQUENCE [LARGE SCALE GENOMIC DNA]</scope>
    <source>
        <strain evidence="1 2">NLAE-zl-C242</strain>
    </source>
</reference>
<evidence type="ECO:0000313" key="1">
    <source>
        <dbReference type="EMBL" id="PWJ20645.1"/>
    </source>
</evidence>
<organism evidence="1 2">
    <name type="scientific">Faecalicatena orotica</name>
    <dbReference type="NCBI Taxonomy" id="1544"/>
    <lineage>
        <taxon>Bacteria</taxon>
        <taxon>Bacillati</taxon>
        <taxon>Bacillota</taxon>
        <taxon>Clostridia</taxon>
        <taxon>Lachnospirales</taxon>
        <taxon>Lachnospiraceae</taxon>
        <taxon>Faecalicatena</taxon>
    </lineage>
</organism>
<gene>
    <name evidence="1" type="ORF">A8806_12230</name>
</gene>
<dbReference type="RefSeq" id="WP_109733809.1">
    <property type="nucleotide sequence ID" value="NZ_BAAACK010000012.1"/>
</dbReference>
<evidence type="ECO:0000313" key="2">
    <source>
        <dbReference type="Proteomes" id="UP000245845"/>
    </source>
</evidence>
<comment type="caution">
    <text evidence="1">The sequence shown here is derived from an EMBL/GenBank/DDBJ whole genome shotgun (WGS) entry which is preliminary data.</text>
</comment>
<dbReference type="Proteomes" id="UP000245845">
    <property type="component" value="Unassembled WGS sequence"/>
</dbReference>
<proteinExistence type="predicted"/>
<protein>
    <submittedName>
        <fullName evidence="1">Uncharacterized protein</fullName>
    </submittedName>
</protein>